<protein>
    <submittedName>
        <fullName evidence="2">Uncharacterized protein</fullName>
    </submittedName>
</protein>
<name>A0A022W952_TRIRU</name>
<organism evidence="2">
    <name type="scientific">Trichophyton rubrum CBS 288.86</name>
    <dbReference type="NCBI Taxonomy" id="1215330"/>
    <lineage>
        <taxon>Eukaryota</taxon>
        <taxon>Fungi</taxon>
        <taxon>Dikarya</taxon>
        <taxon>Ascomycota</taxon>
        <taxon>Pezizomycotina</taxon>
        <taxon>Eurotiomycetes</taxon>
        <taxon>Eurotiomycetidae</taxon>
        <taxon>Onygenales</taxon>
        <taxon>Arthrodermataceae</taxon>
        <taxon>Trichophyton</taxon>
    </lineage>
</organism>
<feature type="transmembrane region" description="Helical" evidence="1">
    <location>
        <begin position="27"/>
        <end position="46"/>
    </location>
</feature>
<reference evidence="2" key="1">
    <citation type="submission" date="2014-02" db="EMBL/GenBank/DDBJ databases">
        <title>The Genome Sequence of Trichophyton rubrum (morphotype fischeri) CBS 288.86.</title>
        <authorList>
            <consortium name="The Broad Institute Genomics Platform"/>
            <person name="Cuomo C.A."/>
            <person name="White T.C."/>
            <person name="Graser Y."/>
            <person name="Martinez-Rossi N."/>
            <person name="Heitman J."/>
            <person name="Young S.K."/>
            <person name="Zeng Q."/>
            <person name="Gargeya S."/>
            <person name="Abouelleil A."/>
            <person name="Alvarado L."/>
            <person name="Chapman S.B."/>
            <person name="Gainer-Dewar J."/>
            <person name="Goldberg J."/>
            <person name="Griggs A."/>
            <person name="Gujja S."/>
            <person name="Hansen M."/>
            <person name="Howarth C."/>
            <person name="Imamovic A."/>
            <person name="Larimer J."/>
            <person name="Martinez D."/>
            <person name="Murphy C."/>
            <person name="Pearson M.D."/>
            <person name="Persinoti G."/>
            <person name="Poon T."/>
            <person name="Priest M."/>
            <person name="Roberts A.D."/>
            <person name="Saif S."/>
            <person name="Shea T.D."/>
            <person name="Sykes S.N."/>
            <person name="Wortman J."/>
            <person name="Nusbaum C."/>
            <person name="Birren B."/>
        </authorList>
    </citation>
    <scope>NUCLEOTIDE SEQUENCE [LARGE SCALE GENOMIC DNA]</scope>
    <source>
        <strain evidence="2">CBS 288.86</strain>
    </source>
</reference>
<sequence>MKDAADGGGWSMKILKSAHSVLLRPKAWNWPIVCLGWLACMIWFLAGSTGGTRAWLVHYSSVSCNAVFRVRWKYFASLYGDDLRMNACSHYSRSSKDRDLAR</sequence>
<gene>
    <name evidence="2" type="ORF">H103_02623</name>
</gene>
<keyword evidence="1" id="KW-0812">Transmembrane</keyword>
<proteinExistence type="predicted"/>
<evidence type="ECO:0000313" key="2">
    <source>
        <dbReference type="EMBL" id="EZF54641.1"/>
    </source>
</evidence>
<evidence type="ECO:0000256" key="1">
    <source>
        <dbReference type="SAM" id="Phobius"/>
    </source>
</evidence>
<accession>A0A022W952</accession>
<dbReference type="HOGENOM" id="CLU_2279459_0_0_1"/>
<dbReference type="AlphaFoldDB" id="A0A022W952"/>
<keyword evidence="1" id="KW-1133">Transmembrane helix</keyword>
<dbReference type="Proteomes" id="UP000023758">
    <property type="component" value="Unassembled WGS sequence"/>
</dbReference>
<dbReference type="EMBL" id="KK207780">
    <property type="protein sequence ID" value="EZF54641.1"/>
    <property type="molecule type" value="Genomic_DNA"/>
</dbReference>
<keyword evidence="1" id="KW-0472">Membrane</keyword>